<dbReference type="InterPro" id="IPR009061">
    <property type="entry name" value="DNA-bd_dom_put_sf"/>
</dbReference>
<dbReference type="SMART" id="SM00422">
    <property type="entry name" value="HTH_MERR"/>
    <property type="match status" value="1"/>
</dbReference>
<reference evidence="4 5" key="1">
    <citation type="submission" date="2019-11" db="EMBL/GenBank/DDBJ databases">
        <authorList>
            <person name="Dong K."/>
        </authorList>
    </citation>
    <scope>NUCLEOTIDE SEQUENCE [LARGE SCALE GENOMIC DNA]</scope>
    <source>
        <strain evidence="4 5">DK608</strain>
    </source>
</reference>
<dbReference type="PANTHER" id="PTHR30204">
    <property type="entry name" value="REDOX-CYCLING DRUG-SENSING TRANSCRIPTIONAL ACTIVATOR SOXR"/>
    <property type="match status" value="1"/>
</dbReference>
<dbReference type="Pfam" id="PF13411">
    <property type="entry name" value="MerR_1"/>
    <property type="match status" value="1"/>
</dbReference>
<dbReference type="AlphaFoldDB" id="A0A6L6ITV6"/>
<evidence type="ECO:0000256" key="1">
    <source>
        <dbReference type="ARBA" id="ARBA00023125"/>
    </source>
</evidence>
<sequence>MDKSPDAFRSIGEVSRLVGVAPHVLRYWETQFTQLSPVKRSDGRRYYRPEDVRLIAGLCQVMREEGMSIRGAKRLIAADRGAGLRQIGAQRLGETASADDTQRRAPAAVRLALPEPTGSETAQDTALAAVPPPARDRVDVTRATARRRKPAADEPLPLFPEIAPQTAPWILRLTRLAAMLRAHEASGQPLPPESAALRGGLYRR</sequence>
<protein>
    <submittedName>
        <fullName evidence="4">MerR family transcriptional regulator</fullName>
    </submittedName>
</protein>
<comment type="caution">
    <text evidence="4">The sequence shown here is derived from an EMBL/GenBank/DDBJ whole genome shotgun (WGS) entry which is preliminary data.</text>
</comment>
<dbReference type="Gene3D" id="1.10.1660.10">
    <property type="match status" value="1"/>
</dbReference>
<dbReference type="GO" id="GO:0003677">
    <property type="term" value="F:DNA binding"/>
    <property type="evidence" value="ECO:0007669"/>
    <property type="project" value="UniProtKB-KW"/>
</dbReference>
<name>A0A6L6ITV6_9RHOB</name>
<evidence type="ECO:0000259" key="3">
    <source>
        <dbReference type="PROSITE" id="PS50937"/>
    </source>
</evidence>
<dbReference type="PROSITE" id="PS50937">
    <property type="entry name" value="HTH_MERR_2"/>
    <property type="match status" value="1"/>
</dbReference>
<dbReference type="CDD" id="cd04765">
    <property type="entry name" value="HTH_MlrA-like_sg2"/>
    <property type="match status" value="1"/>
</dbReference>
<dbReference type="InterPro" id="IPR000551">
    <property type="entry name" value="MerR-type_HTH_dom"/>
</dbReference>
<feature type="domain" description="HTH merR-type" evidence="3">
    <location>
        <begin position="10"/>
        <end position="78"/>
    </location>
</feature>
<feature type="region of interest" description="Disordered" evidence="2">
    <location>
        <begin position="185"/>
        <end position="204"/>
    </location>
</feature>
<dbReference type="RefSeq" id="WP_155043753.1">
    <property type="nucleotide sequence ID" value="NZ_WMIH01000003.1"/>
</dbReference>
<dbReference type="EMBL" id="WMII01000004">
    <property type="protein sequence ID" value="MTH63886.1"/>
    <property type="molecule type" value="Genomic_DNA"/>
</dbReference>
<dbReference type="PANTHER" id="PTHR30204:SF15">
    <property type="entry name" value="BLL5018 PROTEIN"/>
    <property type="match status" value="1"/>
</dbReference>
<keyword evidence="5" id="KW-1185">Reference proteome</keyword>
<organism evidence="4 5">
    <name type="scientific">Paracoccus shanxieyensis</name>
    <dbReference type="NCBI Taxonomy" id="2675752"/>
    <lineage>
        <taxon>Bacteria</taxon>
        <taxon>Pseudomonadati</taxon>
        <taxon>Pseudomonadota</taxon>
        <taxon>Alphaproteobacteria</taxon>
        <taxon>Rhodobacterales</taxon>
        <taxon>Paracoccaceae</taxon>
        <taxon>Paracoccus</taxon>
    </lineage>
</organism>
<accession>A0A6L6ITV6</accession>
<keyword evidence="1" id="KW-0238">DNA-binding</keyword>
<evidence type="ECO:0000256" key="2">
    <source>
        <dbReference type="SAM" id="MobiDB-lite"/>
    </source>
</evidence>
<evidence type="ECO:0000313" key="5">
    <source>
        <dbReference type="Proteomes" id="UP000478740"/>
    </source>
</evidence>
<gene>
    <name evidence="4" type="ORF">GL284_06345</name>
</gene>
<proteinExistence type="predicted"/>
<dbReference type="InterPro" id="IPR047057">
    <property type="entry name" value="MerR_fam"/>
</dbReference>
<dbReference type="SUPFAM" id="SSF46955">
    <property type="entry name" value="Putative DNA-binding domain"/>
    <property type="match status" value="1"/>
</dbReference>
<dbReference type="GO" id="GO:0003700">
    <property type="term" value="F:DNA-binding transcription factor activity"/>
    <property type="evidence" value="ECO:0007669"/>
    <property type="project" value="InterPro"/>
</dbReference>
<evidence type="ECO:0000313" key="4">
    <source>
        <dbReference type="EMBL" id="MTH63886.1"/>
    </source>
</evidence>
<dbReference type="Proteomes" id="UP000478740">
    <property type="component" value="Unassembled WGS sequence"/>
</dbReference>